<dbReference type="SUPFAM" id="SSF51735">
    <property type="entry name" value="NAD(P)-binding Rossmann-fold domains"/>
    <property type="match status" value="1"/>
</dbReference>
<dbReference type="Gene3D" id="3.40.50.720">
    <property type="entry name" value="NAD(P)-binding Rossmann-like Domain"/>
    <property type="match status" value="1"/>
</dbReference>
<evidence type="ECO:0000256" key="1">
    <source>
        <dbReference type="ARBA" id="ARBA00006484"/>
    </source>
</evidence>
<dbReference type="PRINTS" id="PR00081">
    <property type="entry name" value="GDHRDH"/>
</dbReference>
<evidence type="ECO:0000313" key="3">
    <source>
        <dbReference type="EMBL" id="KKR97619.1"/>
    </source>
</evidence>
<dbReference type="PROSITE" id="PS00061">
    <property type="entry name" value="ADH_SHORT"/>
    <property type="match status" value="1"/>
</dbReference>
<dbReference type="InterPro" id="IPR020904">
    <property type="entry name" value="Sc_DH/Rdtase_CS"/>
</dbReference>
<dbReference type="InterPro" id="IPR036291">
    <property type="entry name" value="NAD(P)-bd_dom_sf"/>
</dbReference>
<comment type="similarity">
    <text evidence="1">Belongs to the short-chain dehydrogenases/reductases (SDR) family.</text>
</comment>
<dbReference type="PANTHER" id="PTHR43639:SF1">
    <property type="entry name" value="SHORT-CHAIN DEHYDROGENASE_REDUCTASE FAMILY PROTEIN"/>
    <property type="match status" value="1"/>
</dbReference>
<dbReference type="PANTHER" id="PTHR43639">
    <property type="entry name" value="OXIDOREDUCTASE, SHORT-CHAIN DEHYDROGENASE/REDUCTASE FAMILY (AFU_ORTHOLOGUE AFUA_5G02870)"/>
    <property type="match status" value="1"/>
</dbReference>
<name>A0A0G0V9L0_9BACT</name>
<dbReference type="EMBL" id="LCAU01000011">
    <property type="protein sequence ID" value="KKR97619.1"/>
    <property type="molecule type" value="Genomic_DNA"/>
</dbReference>
<dbReference type="Pfam" id="PF13561">
    <property type="entry name" value="adh_short_C2"/>
    <property type="match status" value="1"/>
</dbReference>
<evidence type="ECO:0000256" key="2">
    <source>
        <dbReference type="ARBA" id="ARBA00023002"/>
    </source>
</evidence>
<dbReference type="PATRIC" id="fig|1618997.3.peg.883"/>
<dbReference type="CDD" id="cd05233">
    <property type="entry name" value="SDR_c"/>
    <property type="match status" value="1"/>
</dbReference>
<protein>
    <submittedName>
        <fullName evidence="3">Short-chain family oxidoreductase</fullName>
    </submittedName>
</protein>
<dbReference type="GO" id="GO:0016491">
    <property type="term" value="F:oxidoreductase activity"/>
    <property type="evidence" value="ECO:0007669"/>
    <property type="project" value="UniProtKB-KW"/>
</dbReference>
<sequence length="283" mass="30313">MSSILDHVFLHSFSYKIIKSMSKKTAIVTGAAMGYKDGGPSIGGAIALRLAKDGYNVVVVDLGEMGQKTVELIEAGGGHAVFIQADVTKTADIGRIIQTTKDMYGGLHCLVNTVARYGSGMMKNVAEISEEEWNATLEVNLNGYFKMAKYTIPLLLESGGGTIVNISSIESFVALPNFSVYSVSKAAIDALTRSIAVDFAPQIRANAVLPGFVKIANSENNRSPEELQKWHGDIALGYPMKRVCEPDEIAHVVSFLAGAESSYINGQSIVVDGGRMICDGHVF</sequence>
<dbReference type="InterPro" id="IPR002347">
    <property type="entry name" value="SDR_fam"/>
</dbReference>
<evidence type="ECO:0000313" key="4">
    <source>
        <dbReference type="Proteomes" id="UP000034746"/>
    </source>
</evidence>
<accession>A0A0G0V9L0</accession>
<dbReference type="FunFam" id="3.40.50.720:FF:000084">
    <property type="entry name" value="Short-chain dehydrogenase reductase"/>
    <property type="match status" value="1"/>
</dbReference>
<dbReference type="Proteomes" id="UP000034746">
    <property type="component" value="Unassembled WGS sequence"/>
</dbReference>
<dbReference type="AlphaFoldDB" id="A0A0G0V9L0"/>
<proteinExistence type="inferred from homology"/>
<gene>
    <name evidence="3" type="ORF">UU48_C0011G0011</name>
</gene>
<comment type="caution">
    <text evidence="3">The sequence shown here is derived from an EMBL/GenBank/DDBJ whole genome shotgun (WGS) entry which is preliminary data.</text>
</comment>
<organism evidence="3 4">
    <name type="scientific">Candidatus Uhrbacteria bacterium GW2011_GWF2_41_16</name>
    <dbReference type="NCBI Taxonomy" id="1618997"/>
    <lineage>
        <taxon>Bacteria</taxon>
        <taxon>Candidatus Uhriibacteriota</taxon>
    </lineage>
</organism>
<keyword evidence="2" id="KW-0560">Oxidoreductase</keyword>
<dbReference type="PRINTS" id="PR00080">
    <property type="entry name" value="SDRFAMILY"/>
</dbReference>
<reference evidence="3 4" key="1">
    <citation type="journal article" date="2015" name="Nature">
        <title>rRNA introns, odd ribosomes, and small enigmatic genomes across a large radiation of phyla.</title>
        <authorList>
            <person name="Brown C.T."/>
            <person name="Hug L.A."/>
            <person name="Thomas B.C."/>
            <person name="Sharon I."/>
            <person name="Castelle C.J."/>
            <person name="Singh A."/>
            <person name="Wilkins M.J."/>
            <person name="Williams K.H."/>
            <person name="Banfield J.F."/>
        </authorList>
    </citation>
    <scope>NUCLEOTIDE SEQUENCE [LARGE SCALE GENOMIC DNA]</scope>
</reference>